<sequence length="534" mass="61102">MKFFDKVRFKMWMQEKDNKSANTASNYAYAIDKISAHYSKETGQLINFYKTEDFEFIKGVARDYSVDGKFSSFGYENHGASRNAIATFAEFAMAISSGQYEAEKENVFPLPRVTNKLTNENKFPLNTILYGSPGTGKTYETIRKAIEIIDAPFLDFNPKRDELKNHFDHFLADGKIAFTTFHQSFSYEDFIEGIRANAVNGLIEYKVEDGVFKKIATDASLQTKSNFDEVYDALCNEIGESGLVLKTLTHSRPFDVKISNMGNLSVIPQTGNGNAMSITKENLRKFLFEDKGIEWIIYAKSIKNYIESKYSFRKSEEKSNYVLIIDEINRGNIANIFGELITLIEPSKRAGAPEALSVTLPYSKEQFSVPDNLYIIGTMNTADRSLALMDTALRRRFHFIEMMPQPELLAGIDVEGVNIERLLTRMNARITALYDREHTLGHAFFMPLRDEPTLMKLREVFERQILPLLQEYFFEDWNKIRLVVGKDLVIEEAVDTDLFDDLVDGMVNPKTYRLNLTALDRAETYIRIYAKGNA</sequence>
<keyword evidence="4" id="KW-1185">Reference proteome</keyword>
<dbReference type="EMBL" id="JAVFKN010000005">
    <property type="protein sequence ID" value="MDQ5767995.1"/>
    <property type="molecule type" value="Genomic_DNA"/>
</dbReference>
<dbReference type="Pfam" id="PF07728">
    <property type="entry name" value="AAA_5"/>
    <property type="match status" value="1"/>
</dbReference>
<dbReference type="InterPro" id="IPR027417">
    <property type="entry name" value="P-loop_NTPase"/>
</dbReference>
<name>A0AA51MJ28_9GAMM</name>
<dbReference type="AlphaFoldDB" id="A0AA51MJ28"/>
<dbReference type="InterPro" id="IPR052934">
    <property type="entry name" value="Methyl-DNA_Rec/Restrict_Enz"/>
</dbReference>
<evidence type="ECO:0000313" key="3">
    <source>
        <dbReference type="EMBL" id="WML85240.1"/>
    </source>
</evidence>
<dbReference type="SUPFAM" id="SSF52540">
    <property type="entry name" value="P-loop containing nucleoside triphosphate hydrolases"/>
    <property type="match status" value="1"/>
</dbReference>
<evidence type="ECO:0000313" key="4">
    <source>
        <dbReference type="Proteomes" id="UP001223336"/>
    </source>
</evidence>
<accession>A0AA51MJ28</accession>
<dbReference type="Proteomes" id="UP001223336">
    <property type="component" value="Unassembled WGS sequence"/>
</dbReference>
<protein>
    <submittedName>
        <fullName evidence="3">AAA family ATPase</fullName>
    </submittedName>
</protein>
<dbReference type="Proteomes" id="UP001229862">
    <property type="component" value="Chromosome"/>
</dbReference>
<proteinExistence type="predicted"/>
<dbReference type="EMBL" id="CP133217">
    <property type="protein sequence ID" value="WML85240.1"/>
    <property type="molecule type" value="Genomic_DNA"/>
</dbReference>
<dbReference type="GO" id="GO:0005524">
    <property type="term" value="F:ATP binding"/>
    <property type="evidence" value="ECO:0007669"/>
    <property type="project" value="InterPro"/>
</dbReference>
<reference evidence="3 4" key="1">
    <citation type="submission" date="2023-08" db="EMBL/GenBank/DDBJ databases">
        <title>New molecular markers tilS and rpoB for phylogenetic and monitoring studies of the genus Thiothrix biodiversity.</title>
        <authorList>
            <person name="Ravin N.V."/>
            <person name="Smolyakov D."/>
            <person name="Markov N.D."/>
            <person name="Beletsky A.V."/>
            <person name="Mardanov A.V."/>
            <person name="Rudenko T.S."/>
            <person name="Grabovich M.Y."/>
        </authorList>
    </citation>
    <scope>NUCLEOTIDE SEQUENCE</scope>
    <source>
        <strain evidence="3">DNT52</strain>
        <strain evidence="2 4">H33</strain>
    </source>
</reference>
<evidence type="ECO:0000259" key="1">
    <source>
        <dbReference type="Pfam" id="PF07728"/>
    </source>
</evidence>
<dbReference type="GO" id="GO:0016887">
    <property type="term" value="F:ATP hydrolysis activity"/>
    <property type="evidence" value="ECO:0007669"/>
    <property type="project" value="InterPro"/>
</dbReference>
<organism evidence="3">
    <name type="scientific">Thiothrix subterranea</name>
    <dbReference type="NCBI Taxonomy" id="2735563"/>
    <lineage>
        <taxon>Bacteria</taxon>
        <taxon>Pseudomonadati</taxon>
        <taxon>Pseudomonadota</taxon>
        <taxon>Gammaproteobacteria</taxon>
        <taxon>Thiotrichales</taxon>
        <taxon>Thiotrichaceae</taxon>
        <taxon>Thiothrix</taxon>
    </lineage>
</organism>
<dbReference type="REBASE" id="755015">
    <property type="entry name" value="TsuDNT52McrBCP"/>
</dbReference>
<dbReference type="RefSeq" id="WP_308134099.1">
    <property type="nucleotide sequence ID" value="NZ_CP133217.1"/>
</dbReference>
<dbReference type="PANTHER" id="PTHR37291:SF1">
    <property type="entry name" value="TYPE IV METHYL-DIRECTED RESTRICTION ENZYME ECOKMCRB SUBUNIT"/>
    <property type="match status" value="1"/>
</dbReference>
<dbReference type="InterPro" id="IPR011704">
    <property type="entry name" value="ATPase_dyneun-rel_AAA"/>
</dbReference>
<feature type="domain" description="ATPase dynein-related AAA" evidence="1">
    <location>
        <begin position="319"/>
        <end position="397"/>
    </location>
</feature>
<dbReference type="Gene3D" id="3.40.50.300">
    <property type="entry name" value="P-loop containing nucleotide triphosphate hydrolases"/>
    <property type="match status" value="1"/>
</dbReference>
<evidence type="ECO:0000313" key="2">
    <source>
        <dbReference type="EMBL" id="MDQ5767995.1"/>
    </source>
</evidence>
<dbReference type="PANTHER" id="PTHR37291">
    <property type="entry name" value="5-METHYLCYTOSINE-SPECIFIC RESTRICTION ENZYME B"/>
    <property type="match status" value="1"/>
</dbReference>
<gene>
    <name evidence="2" type="ORF">RCC75_05615</name>
    <name evidence="3" type="ORF">RCG00_13110</name>
</gene>